<dbReference type="GO" id="GO:0005524">
    <property type="term" value="F:ATP binding"/>
    <property type="evidence" value="ECO:0007669"/>
    <property type="project" value="UniProtKB-KW"/>
</dbReference>
<dbReference type="InParanoid" id="A0A1W4WT27"/>
<dbReference type="GO" id="GO:0043066">
    <property type="term" value="P:negative regulation of apoptotic process"/>
    <property type="evidence" value="ECO:0007669"/>
    <property type="project" value="TreeGrafter"/>
</dbReference>
<evidence type="ECO:0000256" key="9">
    <source>
        <dbReference type="ARBA" id="ARBA00022840"/>
    </source>
</evidence>
<dbReference type="GO" id="GO:0005737">
    <property type="term" value="C:cytoplasm"/>
    <property type="evidence" value="ECO:0007669"/>
    <property type="project" value="UniProtKB-SubCell"/>
</dbReference>
<evidence type="ECO:0000256" key="1">
    <source>
        <dbReference type="ARBA" id="ARBA00004123"/>
    </source>
</evidence>
<keyword evidence="6" id="KW-0053">Apoptosis</keyword>
<keyword evidence="7" id="KW-0547">Nucleotide-binding</keyword>
<evidence type="ECO:0000313" key="17">
    <source>
        <dbReference type="RefSeq" id="XP_018323298.1"/>
    </source>
</evidence>
<dbReference type="GO" id="GO:0005634">
    <property type="term" value="C:nucleus"/>
    <property type="evidence" value="ECO:0007669"/>
    <property type="project" value="UniProtKB-SubCell"/>
</dbReference>
<dbReference type="Proteomes" id="UP000192223">
    <property type="component" value="Unplaced"/>
</dbReference>
<dbReference type="SUPFAM" id="SSF54495">
    <property type="entry name" value="UBC-like"/>
    <property type="match status" value="1"/>
</dbReference>
<dbReference type="RefSeq" id="XP_018323298.1">
    <property type="nucleotide sequence ID" value="XM_018467796.2"/>
</dbReference>
<evidence type="ECO:0000259" key="15">
    <source>
        <dbReference type="PROSITE" id="PS50127"/>
    </source>
</evidence>
<dbReference type="PROSITE" id="PS50127">
    <property type="entry name" value="UBC_2"/>
    <property type="match status" value="1"/>
</dbReference>
<dbReference type="PANTHER" id="PTHR46116:SF26">
    <property type="entry name" value="UBIQUITIN-CONJUGATING ENZYME E2 Z"/>
    <property type="match status" value="1"/>
</dbReference>
<keyword evidence="16" id="KW-1185">Reference proteome</keyword>
<reference evidence="17" key="1">
    <citation type="submission" date="2025-08" db="UniProtKB">
        <authorList>
            <consortium name="RefSeq"/>
        </authorList>
    </citation>
    <scope>IDENTIFICATION</scope>
    <source>
        <tissue evidence="17">Entire body</tissue>
    </source>
</reference>
<proteinExistence type="predicted"/>
<evidence type="ECO:0000256" key="6">
    <source>
        <dbReference type="ARBA" id="ARBA00022703"/>
    </source>
</evidence>
<evidence type="ECO:0000256" key="4">
    <source>
        <dbReference type="ARBA" id="ARBA00022490"/>
    </source>
</evidence>
<dbReference type="STRING" id="224129.A0A1W4WT27"/>
<dbReference type="GeneID" id="108735703"/>
<dbReference type="EC" id="2.3.2.23" evidence="3"/>
<dbReference type="OrthoDB" id="47801at2759"/>
<dbReference type="GO" id="GO:0061631">
    <property type="term" value="F:ubiquitin conjugating enzyme activity"/>
    <property type="evidence" value="ECO:0007669"/>
    <property type="project" value="UniProtKB-EC"/>
</dbReference>
<evidence type="ECO:0000256" key="14">
    <source>
        <dbReference type="ARBA" id="ARBA00042401"/>
    </source>
</evidence>
<dbReference type="InterPro" id="IPR000608">
    <property type="entry name" value="UBC"/>
</dbReference>
<dbReference type="Pfam" id="PF00179">
    <property type="entry name" value="UQ_con"/>
    <property type="match status" value="1"/>
</dbReference>
<evidence type="ECO:0000256" key="13">
    <source>
        <dbReference type="ARBA" id="ARBA00042316"/>
    </source>
</evidence>
<evidence type="ECO:0000256" key="8">
    <source>
        <dbReference type="ARBA" id="ARBA00022786"/>
    </source>
</evidence>
<dbReference type="AlphaFoldDB" id="A0A1W4WT27"/>
<evidence type="ECO:0000313" key="16">
    <source>
        <dbReference type="Proteomes" id="UP000192223"/>
    </source>
</evidence>
<dbReference type="Gene3D" id="3.10.110.10">
    <property type="entry name" value="Ubiquitin Conjugating Enzyme"/>
    <property type="match status" value="1"/>
</dbReference>
<evidence type="ECO:0000256" key="5">
    <source>
        <dbReference type="ARBA" id="ARBA00022679"/>
    </source>
</evidence>
<keyword evidence="10" id="KW-0539">Nucleus</keyword>
<accession>A0A1W4WT27</accession>
<comment type="subcellular location">
    <subcellularLocation>
        <location evidence="2">Cytoplasm</location>
    </subcellularLocation>
    <subcellularLocation>
        <location evidence="1">Nucleus</location>
    </subcellularLocation>
</comment>
<dbReference type="GO" id="GO:0006915">
    <property type="term" value="P:apoptotic process"/>
    <property type="evidence" value="ECO:0007669"/>
    <property type="project" value="UniProtKB-KW"/>
</dbReference>
<gene>
    <name evidence="17" type="primary">LOC108735703</name>
</gene>
<evidence type="ECO:0000256" key="10">
    <source>
        <dbReference type="ARBA" id="ARBA00023242"/>
    </source>
</evidence>
<evidence type="ECO:0000256" key="2">
    <source>
        <dbReference type="ARBA" id="ARBA00004496"/>
    </source>
</evidence>
<protein>
    <recommendedName>
        <fullName evidence="11">Ubiquitin-conjugating enzyme E2 Z</fullName>
        <ecNumber evidence="3">2.3.2.23</ecNumber>
    </recommendedName>
    <alternativeName>
        <fullName evidence="12">E2 ubiquitin-conjugating enzyme Z</fullName>
    </alternativeName>
    <alternativeName>
        <fullName evidence="14">Ubiquitin carrier protein Z</fullName>
    </alternativeName>
    <alternativeName>
        <fullName evidence="13">Ubiquitin-protein ligase Z</fullName>
    </alternativeName>
</protein>
<dbReference type="PANTHER" id="PTHR46116">
    <property type="entry name" value="(E3-INDEPENDENT) E2 UBIQUITIN-CONJUGATING ENZYME"/>
    <property type="match status" value="1"/>
</dbReference>
<dbReference type="GO" id="GO:0004869">
    <property type="term" value="F:cysteine-type endopeptidase inhibitor activity"/>
    <property type="evidence" value="ECO:0007669"/>
    <property type="project" value="TreeGrafter"/>
</dbReference>
<keyword evidence="9" id="KW-0067">ATP-binding</keyword>
<evidence type="ECO:0000256" key="12">
    <source>
        <dbReference type="ARBA" id="ARBA00041798"/>
    </source>
</evidence>
<evidence type="ECO:0000256" key="11">
    <source>
        <dbReference type="ARBA" id="ARBA00039894"/>
    </source>
</evidence>
<dbReference type="KEGG" id="apln:108735703"/>
<dbReference type="InterPro" id="IPR016135">
    <property type="entry name" value="UBQ-conjugating_enzyme/RWD"/>
</dbReference>
<dbReference type="SMART" id="SM00212">
    <property type="entry name" value="UBCc"/>
    <property type="match status" value="1"/>
</dbReference>
<feature type="domain" description="UBC core" evidence="15">
    <location>
        <begin position="52"/>
        <end position="146"/>
    </location>
</feature>
<keyword evidence="4" id="KW-0963">Cytoplasm</keyword>
<organism evidence="16 17">
    <name type="scientific">Agrilus planipennis</name>
    <name type="common">Emerald ash borer</name>
    <name type="synonym">Agrilus marcopoli</name>
    <dbReference type="NCBI Taxonomy" id="224129"/>
    <lineage>
        <taxon>Eukaryota</taxon>
        <taxon>Metazoa</taxon>
        <taxon>Ecdysozoa</taxon>
        <taxon>Arthropoda</taxon>
        <taxon>Hexapoda</taxon>
        <taxon>Insecta</taxon>
        <taxon>Pterygota</taxon>
        <taxon>Neoptera</taxon>
        <taxon>Endopterygota</taxon>
        <taxon>Coleoptera</taxon>
        <taxon>Polyphaga</taxon>
        <taxon>Elateriformia</taxon>
        <taxon>Buprestoidea</taxon>
        <taxon>Buprestidae</taxon>
        <taxon>Agrilinae</taxon>
        <taxon>Agrilus</taxon>
    </lineage>
</organism>
<evidence type="ECO:0000256" key="3">
    <source>
        <dbReference type="ARBA" id="ARBA00012486"/>
    </source>
</evidence>
<keyword evidence="5" id="KW-0808">Transferase</keyword>
<sequence length="146" mass="16401">MCNDLISFKSTKCVKVHVHSLGALTECHGTVDLSHSQWNPINDKEVDALSHTASARIKRDMVNFFNDPPFGLYAVLDEDNLKLIHAIIIGVANTPYEGGFFYFILKCPNDYPFHPPKVKLMTTDVENVQFSPNFSRIGKVYLSILG</sequence>
<evidence type="ECO:0000256" key="7">
    <source>
        <dbReference type="ARBA" id="ARBA00022741"/>
    </source>
</evidence>
<name>A0A1W4WT27_AGRPL</name>
<keyword evidence="8" id="KW-0833">Ubl conjugation pathway</keyword>